<feature type="domain" description="EGF-like" evidence="8">
    <location>
        <begin position="102"/>
        <end position="138"/>
    </location>
</feature>
<dbReference type="GO" id="GO:0048731">
    <property type="term" value="P:system development"/>
    <property type="evidence" value="ECO:0007669"/>
    <property type="project" value="UniProtKB-ARBA"/>
</dbReference>
<feature type="domain" description="EGF-like" evidence="8">
    <location>
        <begin position="238"/>
        <end position="277"/>
    </location>
</feature>
<feature type="domain" description="EGF-like" evidence="8">
    <location>
        <begin position="358"/>
        <end position="394"/>
    </location>
</feature>
<dbReference type="PANTHER" id="PTHR24049">
    <property type="entry name" value="CRUMBS FAMILY MEMBER"/>
    <property type="match status" value="1"/>
</dbReference>
<keyword evidence="5" id="KW-0325">Glycoprotein</keyword>
<dbReference type="InterPro" id="IPR001881">
    <property type="entry name" value="EGF-like_Ca-bd_dom"/>
</dbReference>
<dbReference type="FunFam" id="2.10.25.10:FF:000122">
    <property type="entry name" value="Protein crumbs homolog 2"/>
    <property type="match status" value="2"/>
</dbReference>
<dbReference type="Pfam" id="PF00008">
    <property type="entry name" value="EGF"/>
    <property type="match status" value="5"/>
</dbReference>
<dbReference type="GO" id="GO:0016020">
    <property type="term" value="C:membrane"/>
    <property type="evidence" value="ECO:0007669"/>
    <property type="project" value="UniProtKB-ARBA"/>
</dbReference>
<dbReference type="PROSITE" id="PS50026">
    <property type="entry name" value="EGF_3"/>
    <property type="match status" value="11"/>
</dbReference>
<dbReference type="FunFam" id="2.10.25.10:FF:001002">
    <property type="entry name" value="Protein eyes shut homolog"/>
    <property type="match status" value="1"/>
</dbReference>
<feature type="disulfide bond" evidence="6">
    <location>
        <begin position="128"/>
        <end position="137"/>
    </location>
</feature>
<evidence type="ECO:0000256" key="6">
    <source>
        <dbReference type="PROSITE-ProRule" id="PRU00076"/>
    </source>
</evidence>
<feature type="domain" description="EGF-like" evidence="8">
    <location>
        <begin position="543"/>
        <end position="576"/>
    </location>
</feature>
<evidence type="ECO:0000256" key="3">
    <source>
        <dbReference type="ARBA" id="ARBA00022737"/>
    </source>
</evidence>
<dbReference type="Pfam" id="PF12661">
    <property type="entry name" value="hEGF"/>
    <property type="match status" value="3"/>
</dbReference>
<evidence type="ECO:0000256" key="7">
    <source>
        <dbReference type="SAM" id="SignalP"/>
    </source>
</evidence>
<feature type="chain" id="PRO_5020827235" evidence="7">
    <location>
        <begin position="29"/>
        <end position="576"/>
    </location>
</feature>
<feature type="disulfide bond" evidence="6">
    <location>
        <begin position="465"/>
        <end position="474"/>
    </location>
</feature>
<keyword evidence="3" id="KW-0677">Repeat</keyword>
<feature type="domain" description="EGF-like" evidence="8">
    <location>
        <begin position="396"/>
        <end position="432"/>
    </location>
</feature>
<dbReference type="SMART" id="SM00179">
    <property type="entry name" value="EGF_CA"/>
    <property type="match status" value="12"/>
</dbReference>
<dbReference type="InterPro" id="IPR013032">
    <property type="entry name" value="EGF-like_CS"/>
</dbReference>
<dbReference type="CDD" id="cd00054">
    <property type="entry name" value="EGF_CA"/>
    <property type="match status" value="7"/>
</dbReference>
<feature type="domain" description="EGF-like" evidence="8">
    <location>
        <begin position="503"/>
        <end position="541"/>
    </location>
</feature>
<dbReference type="FunFam" id="2.10.25.10:FF:000004">
    <property type="entry name" value="Neurogenic locus notch 1"/>
    <property type="match status" value="1"/>
</dbReference>
<dbReference type="EMBL" id="CM014094">
    <property type="protein sequence ID" value="TKS85456.1"/>
    <property type="molecule type" value="Genomic_DNA"/>
</dbReference>
<organism evidence="9 10">
    <name type="scientific">Collichthys lucidus</name>
    <name type="common">Big head croaker</name>
    <name type="synonym">Sciaena lucida</name>
    <dbReference type="NCBI Taxonomy" id="240159"/>
    <lineage>
        <taxon>Eukaryota</taxon>
        <taxon>Metazoa</taxon>
        <taxon>Chordata</taxon>
        <taxon>Craniata</taxon>
        <taxon>Vertebrata</taxon>
        <taxon>Euteleostomi</taxon>
        <taxon>Actinopterygii</taxon>
        <taxon>Neopterygii</taxon>
        <taxon>Teleostei</taxon>
        <taxon>Neoteleostei</taxon>
        <taxon>Acanthomorphata</taxon>
        <taxon>Eupercaria</taxon>
        <taxon>Sciaenidae</taxon>
        <taxon>Collichthys</taxon>
    </lineage>
</organism>
<dbReference type="PROSITE" id="PS00022">
    <property type="entry name" value="EGF_1"/>
    <property type="match status" value="8"/>
</dbReference>
<dbReference type="Gene3D" id="2.10.25.10">
    <property type="entry name" value="Laminin"/>
    <property type="match status" value="10"/>
</dbReference>
<dbReference type="FunFam" id="2.10.25.10:FF:000472">
    <property type="entry name" value="Uncharacterized protein, isoform A"/>
    <property type="match status" value="1"/>
</dbReference>
<dbReference type="InterPro" id="IPR000742">
    <property type="entry name" value="EGF"/>
</dbReference>
<dbReference type="FunFam" id="2.10.25.10:FF:000031">
    <property type="entry name" value="neurogenic locus notch homolog protein 3"/>
    <property type="match status" value="1"/>
</dbReference>
<feature type="domain" description="EGF-like" evidence="8">
    <location>
        <begin position="57"/>
        <end position="100"/>
    </location>
</feature>
<keyword evidence="4 6" id="KW-1015">Disulfide bond</keyword>
<dbReference type="AlphaFoldDB" id="A0A4U5VC10"/>
<keyword evidence="1 6" id="KW-0245">EGF-like domain</keyword>
<feature type="disulfide bond" evidence="6">
    <location>
        <begin position="226"/>
        <end position="235"/>
    </location>
</feature>
<dbReference type="GO" id="GO:0045597">
    <property type="term" value="P:positive regulation of cell differentiation"/>
    <property type="evidence" value="ECO:0007669"/>
    <property type="project" value="UniProtKB-ARBA"/>
</dbReference>
<dbReference type="STRING" id="240159.A0A4U5VC10"/>
<evidence type="ECO:0000256" key="1">
    <source>
        <dbReference type="ARBA" id="ARBA00022536"/>
    </source>
</evidence>
<keyword evidence="10" id="KW-1185">Reference proteome</keyword>
<dbReference type="InterPro" id="IPR051022">
    <property type="entry name" value="Notch_Cell-Fate_Det"/>
</dbReference>
<feature type="disulfide bond" evidence="6">
    <location>
        <begin position="512"/>
        <end position="529"/>
    </location>
</feature>
<dbReference type="SMART" id="SM00181">
    <property type="entry name" value="EGF"/>
    <property type="match status" value="13"/>
</dbReference>
<evidence type="ECO:0000256" key="2">
    <source>
        <dbReference type="ARBA" id="ARBA00022729"/>
    </source>
</evidence>
<dbReference type="PRINTS" id="PR00010">
    <property type="entry name" value="EGFBLOOD"/>
</dbReference>
<evidence type="ECO:0000313" key="9">
    <source>
        <dbReference type="EMBL" id="TKS85456.1"/>
    </source>
</evidence>
<feature type="disulfide bond" evidence="6">
    <location>
        <begin position="531"/>
        <end position="540"/>
    </location>
</feature>
<feature type="domain" description="EGF-like" evidence="8">
    <location>
        <begin position="320"/>
        <end position="356"/>
    </location>
</feature>
<dbReference type="GO" id="GO:0003008">
    <property type="term" value="P:system process"/>
    <property type="evidence" value="ECO:0007669"/>
    <property type="project" value="UniProtKB-ARBA"/>
</dbReference>
<dbReference type="GO" id="GO:0060218">
    <property type="term" value="P:hematopoietic stem cell differentiation"/>
    <property type="evidence" value="ECO:0007669"/>
    <property type="project" value="UniProtKB-ARBA"/>
</dbReference>
<feature type="domain" description="EGF-like" evidence="8">
    <location>
        <begin position="200"/>
        <end position="236"/>
    </location>
</feature>
<feature type="disulfide bond" evidence="6">
    <location>
        <begin position="422"/>
        <end position="431"/>
    </location>
</feature>
<dbReference type="PROSITE" id="PS01186">
    <property type="entry name" value="EGF_2"/>
    <property type="match status" value="8"/>
</dbReference>
<feature type="disulfide bond" evidence="6">
    <location>
        <begin position="90"/>
        <end position="99"/>
    </location>
</feature>
<feature type="domain" description="EGF-like" evidence="8">
    <location>
        <begin position="433"/>
        <end position="475"/>
    </location>
</feature>
<evidence type="ECO:0000259" key="8">
    <source>
        <dbReference type="PROSITE" id="PS50026"/>
    </source>
</evidence>
<dbReference type="InterPro" id="IPR018097">
    <property type="entry name" value="EGF_Ca-bd_CS"/>
</dbReference>
<dbReference type="InterPro" id="IPR000152">
    <property type="entry name" value="EGF-type_Asp/Asn_hydroxyl_site"/>
</dbReference>
<name>A0A4U5VC10_COLLU</name>
<feature type="signal peptide" evidence="7">
    <location>
        <begin position="1"/>
        <end position="28"/>
    </location>
</feature>
<dbReference type="GO" id="GO:0051240">
    <property type="term" value="P:positive regulation of multicellular organismal process"/>
    <property type="evidence" value="ECO:0007669"/>
    <property type="project" value="UniProtKB-ARBA"/>
</dbReference>
<dbReference type="InterPro" id="IPR049883">
    <property type="entry name" value="NOTCH1_EGF-like"/>
</dbReference>
<gene>
    <name evidence="9" type="ORF">D9C73_019886</name>
</gene>
<dbReference type="GO" id="GO:1901222">
    <property type="term" value="P:regulation of non-canonical NF-kappaB signal transduction"/>
    <property type="evidence" value="ECO:0007669"/>
    <property type="project" value="UniProtKB-ARBA"/>
</dbReference>
<comment type="caution">
    <text evidence="6">Lacks conserved residue(s) required for the propagation of feature annotation.</text>
</comment>
<reference evidence="9 10" key="1">
    <citation type="submission" date="2019-01" db="EMBL/GenBank/DDBJ databases">
        <title>Genome Assembly of Collichthys lucidus.</title>
        <authorList>
            <person name="Cai M."/>
            <person name="Xiao S."/>
        </authorList>
    </citation>
    <scope>NUCLEOTIDE SEQUENCE [LARGE SCALE GENOMIC DNA]</scope>
    <source>
        <strain evidence="9">JT15FE1705JMU</strain>
        <tissue evidence="9">Muscle</tissue>
    </source>
</reference>
<protein>
    <submittedName>
        <fullName evidence="9">Fibropellin-1 Epidermal growth factor-related protein 1</fullName>
    </submittedName>
</protein>
<feature type="disulfide bond" evidence="6">
    <location>
        <begin position="346"/>
        <end position="355"/>
    </location>
</feature>
<feature type="domain" description="EGF-like" evidence="8">
    <location>
        <begin position="279"/>
        <end position="318"/>
    </location>
</feature>
<sequence length="576" mass="62305">MVMVSCCRISFLGVLWSLCFLYLPAADASLINWKLVAAPALAALIGQRWIGEFCQYVGDACLIEPNSCLNGATCTTTSQPSSPPQYTCKCPPGFTGANCETEISECDSNPCQHNGTCFDFLGHYECQCPTGFLGKNCEVDIDACALPNNTCPPKTQCLDLPDALDYVCRVPCPQNLQNGATCVDEIDGYRGYTGIYCEEDIDYCVGHHCSEHGVCLDQRYNFTCRCMLGFEGSLCELETNECNSFPCASGATCVDLISDYRCHCPKGFEGFGGLNCEINYDECVYGYCANNSTCIDLVADYECVCPLGFAGLTGRFCETNVDDCEENPCGVLSICKDALNGYSCFCAPGFIGNNCEIEVNECLSQPCLNGGSCIDELNSFSCQCPLGITGDHCEVNIDECMSSPCLHNATCVDLVHGYGCVCMPGFTGHNCEFLPCEASNPCENGAVCVEELDQDRFPLGFRCHCRRGFSGPRCEINVDECSSSPCFHGFCYDGWTGVDCTEDVNECDSGPCLNGAQCQESNIPGEFSCTCPPFFSGPLCNQPYDPCDLLHNPCLNNSTCLTRSNGTAFCRCPAGE</sequence>
<dbReference type="GO" id="GO:0005509">
    <property type="term" value="F:calcium ion binding"/>
    <property type="evidence" value="ECO:0007669"/>
    <property type="project" value="InterPro"/>
</dbReference>
<evidence type="ECO:0000256" key="5">
    <source>
        <dbReference type="ARBA" id="ARBA00023180"/>
    </source>
</evidence>
<accession>A0A4U5VC10</accession>
<dbReference type="InterPro" id="IPR009030">
    <property type="entry name" value="Growth_fac_rcpt_cys_sf"/>
</dbReference>
<dbReference type="Proteomes" id="UP000298787">
    <property type="component" value="Chromosome 17"/>
</dbReference>
<dbReference type="Pfam" id="PF07645">
    <property type="entry name" value="EGF_CA"/>
    <property type="match status" value="1"/>
</dbReference>
<proteinExistence type="predicted"/>
<dbReference type="SUPFAM" id="SSF57196">
    <property type="entry name" value="EGF/Laminin"/>
    <property type="match status" value="5"/>
</dbReference>
<dbReference type="PROSITE" id="PS00010">
    <property type="entry name" value="ASX_HYDROXYL"/>
    <property type="match status" value="7"/>
</dbReference>
<evidence type="ECO:0000313" key="10">
    <source>
        <dbReference type="Proteomes" id="UP000298787"/>
    </source>
</evidence>
<keyword evidence="2 7" id="KW-0732">Signal</keyword>
<evidence type="ECO:0000256" key="4">
    <source>
        <dbReference type="ARBA" id="ARBA00023157"/>
    </source>
</evidence>
<dbReference type="SUPFAM" id="SSF57184">
    <property type="entry name" value="Growth factor receptor domain"/>
    <property type="match status" value="2"/>
</dbReference>
<dbReference type="PROSITE" id="PS01187">
    <property type="entry name" value="EGF_CA"/>
    <property type="match status" value="2"/>
</dbReference>
<feature type="disulfide bond" evidence="6">
    <location>
        <begin position="384"/>
        <end position="393"/>
    </location>
</feature>